<dbReference type="InterPro" id="IPR007863">
    <property type="entry name" value="Peptidase_M16_C"/>
</dbReference>
<dbReference type="GeneID" id="92928918"/>
<dbReference type="Proteomes" id="UP000262954">
    <property type="component" value="Unassembled WGS sequence"/>
</dbReference>
<dbReference type="InterPro" id="IPR001431">
    <property type="entry name" value="Pept_M16_Zn_BS"/>
</dbReference>
<dbReference type="GO" id="GO:0006508">
    <property type="term" value="P:proteolysis"/>
    <property type="evidence" value="ECO:0007669"/>
    <property type="project" value="InterPro"/>
</dbReference>
<accession>A0A316R4Y0</accession>
<dbReference type="GO" id="GO:0004222">
    <property type="term" value="F:metalloendopeptidase activity"/>
    <property type="evidence" value="ECO:0007669"/>
    <property type="project" value="InterPro"/>
</dbReference>
<dbReference type="Pfam" id="PF05193">
    <property type="entry name" value="Peptidase_M16_C"/>
    <property type="match status" value="1"/>
</dbReference>
<dbReference type="InterPro" id="IPR011765">
    <property type="entry name" value="Pept_M16_N"/>
</dbReference>
<dbReference type="PANTHER" id="PTHR11851">
    <property type="entry name" value="METALLOPROTEASE"/>
    <property type="match status" value="1"/>
</dbReference>
<dbReference type="RefSeq" id="WP_022599985.1">
    <property type="nucleotide sequence ID" value="NZ_AP028032.1"/>
</dbReference>
<evidence type="ECO:0000256" key="1">
    <source>
        <dbReference type="ARBA" id="ARBA00001947"/>
    </source>
</evidence>
<gene>
    <name evidence="6" type="ORF">DDY73_07165</name>
</gene>
<sequence>MAHHQFYTLSNGLRIIYQPTVSTVSYCGFTVNAGTRDEFSGEFGMAHFVEHLIFKGTAHRRSWHILNRMENVGGELNAYTAKEETTVYAVFLEEHLSRAVELLCDLVLHSQFPAQEIEREVEVILDEINSYKDNPAELIYDEFENLLFSGHALGHNILGEPEELLRFTSQDGRRFLRQQYIPSNMVFFFMGHTPFKRVISLLEKYIGGEPEGKGINHRVAPGGYTPFAERRILDTFQAHALVGNRAYSMFDERRVPLFLLNNMLGGPGMNSRLNIALREKTGCVYTVESSVTSYTDTGVFAIYFGTDPKKVDRCLSLMHKEFKRLRDTALSISQLAAVKKQFIGQMGVGTENRESMALGLGKTFLHYNKYDTLEESFRRVEAVTASDLLEVANEILDEKSISTLVFV</sequence>
<dbReference type="PROSITE" id="PS00143">
    <property type="entry name" value="INSULINASE"/>
    <property type="match status" value="1"/>
</dbReference>
<evidence type="ECO:0000259" key="5">
    <source>
        <dbReference type="Pfam" id="PF05193"/>
    </source>
</evidence>
<feature type="domain" description="Peptidase M16 N-terminal" evidence="4">
    <location>
        <begin position="20"/>
        <end position="159"/>
    </location>
</feature>
<evidence type="ECO:0000256" key="3">
    <source>
        <dbReference type="RuleBase" id="RU004447"/>
    </source>
</evidence>
<dbReference type="EMBL" id="DNWC01000093">
    <property type="protein sequence ID" value="HBJ08771.1"/>
    <property type="molecule type" value="Genomic_DNA"/>
</dbReference>
<dbReference type="InterPro" id="IPR011249">
    <property type="entry name" value="Metalloenz_LuxS/M16"/>
</dbReference>
<dbReference type="GO" id="GO:0046872">
    <property type="term" value="F:metal ion binding"/>
    <property type="evidence" value="ECO:0007669"/>
    <property type="project" value="InterPro"/>
</dbReference>
<name>A0A316R4Y0_9BACT</name>
<evidence type="ECO:0000259" key="4">
    <source>
        <dbReference type="Pfam" id="PF00675"/>
    </source>
</evidence>
<comment type="caution">
    <text evidence="6">The sequence shown here is derived from an EMBL/GenBank/DDBJ whole genome shotgun (WGS) entry which is preliminary data.</text>
</comment>
<evidence type="ECO:0000313" key="6">
    <source>
        <dbReference type="EMBL" id="HBJ08771.1"/>
    </source>
</evidence>
<dbReference type="AlphaFoldDB" id="A0A316R4Y0"/>
<dbReference type="Gene3D" id="3.30.830.10">
    <property type="entry name" value="Metalloenzyme, LuxS/M16 peptidase-like"/>
    <property type="match status" value="2"/>
</dbReference>
<dbReference type="Pfam" id="PF00675">
    <property type="entry name" value="Peptidase_M16"/>
    <property type="match status" value="1"/>
</dbReference>
<dbReference type="InterPro" id="IPR050361">
    <property type="entry name" value="MPP/UQCRC_Complex"/>
</dbReference>
<organism evidence="6 7">
    <name type="scientific">Coprobacter fastidiosus</name>
    <dbReference type="NCBI Taxonomy" id="1099853"/>
    <lineage>
        <taxon>Bacteria</taxon>
        <taxon>Pseudomonadati</taxon>
        <taxon>Bacteroidota</taxon>
        <taxon>Bacteroidia</taxon>
        <taxon>Bacteroidales</taxon>
        <taxon>Barnesiellaceae</taxon>
        <taxon>Coprobacter</taxon>
    </lineage>
</organism>
<feature type="domain" description="Peptidase M16 C-terminal" evidence="5">
    <location>
        <begin position="167"/>
        <end position="341"/>
    </location>
</feature>
<dbReference type="SUPFAM" id="SSF63411">
    <property type="entry name" value="LuxS/MPP-like metallohydrolase"/>
    <property type="match status" value="2"/>
</dbReference>
<dbReference type="PANTHER" id="PTHR11851:SF49">
    <property type="entry name" value="MITOCHONDRIAL-PROCESSING PEPTIDASE SUBUNIT ALPHA"/>
    <property type="match status" value="1"/>
</dbReference>
<proteinExistence type="inferred from homology"/>
<protein>
    <submittedName>
        <fullName evidence="6">Insulinase family protein</fullName>
    </submittedName>
</protein>
<evidence type="ECO:0000256" key="2">
    <source>
        <dbReference type="ARBA" id="ARBA00007261"/>
    </source>
</evidence>
<comment type="similarity">
    <text evidence="2 3">Belongs to the peptidase M16 family.</text>
</comment>
<reference evidence="6 7" key="1">
    <citation type="journal article" date="2018" name="Nat. Biotechnol.">
        <title>A standardized bacterial taxonomy based on genome phylogeny substantially revises the tree of life.</title>
        <authorList>
            <person name="Parks D.H."/>
            <person name="Chuvochina M."/>
            <person name="Waite D.W."/>
            <person name="Rinke C."/>
            <person name="Skarshewski A."/>
            <person name="Chaumeil P.A."/>
            <person name="Hugenholtz P."/>
        </authorList>
    </citation>
    <scope>NUCLEOTIDE SEQUENCE [LARGE SCALE GENOMIC DNA]</scope>
    <source>
        <strain evidence="6">UBA11482</strain>
    </source>
</reference>
<comment type="cofactor">
    <cofactor evidence="1">
        <name>Zn(2+)</name>
        <dbReference type="ChEBI" id="CHEBI:29105"/>
    </cofactor>
</comment>
<evidence type="ECO:0000313" key="7">
    <source>
        <dbReference type="Proteomes" id="UP000262954"/>
    </source>
</evidence>